<comment type="caution">
    <text evidence="1">The sequence shown here is derived from an EMBL/GenBank/DDBJ whole genome shotgun (WGS) entry which is preliminary data.</text>
</comment>
<dbReference type="AlphaFoldDB" id="A0A8J8NV71"/>
<protein>
    <submittedName>
        <fullName evidence="1">Uncharacterized protein</fullName>
    </submittedName>
</protein>
<gene>
    <name evidence="1" type="ORF">FGO68_gene16530</name>
</gene>
<name>A0A8J8NV71_HALGN</name>
<proteinExistence type="predicted"/>
<keyword evidence="2" id="KW-1185">Reference proteome</keyword>
<dbReference type="Proteomes" id="UP000785679">
    <property type="component" value="Unassembled WGS sequence"/>
</dbReference>
<reference evidence="1" key="1">
    <citation type="submission" date="2019-06" db="EMBL/GenBank/DDBJ databases">
        <authorList>
            <person name="Zheng W."/>
        </authorList>
    </citation>
    <scope>NUCLEOTIDE SEQUENCE</scope>
    <source>
        <strain evidence="1">QDHG01</strain>
    </source>
</reference>
<dbReference type="EMBL" id="RRYP01007115">
    <property type="protein sequence ID" value="TNV80726.1"/>
    <property type="molecule type" value="Genomic_DNA"/>
</dbReference>
<sequence>MNEQNYDNYKYGDSYYNADKYQVGCSDQFQQPTERYQSSLQDDYPYDIRSYSQQFQQISQFDIDDISSHFQRLEIDQYSDMYHQIEYNKNEQIWTPPLRAEPFEARPYRILNQETTITKAAIALPGITVLSQTQNYKDTKYFQNSESIPIEQVFRKQNMPPIEDQQDQLDEEPAPLQAASDKYYKKFDFFYKRTCFRLMAEYYKQTFQPYQKLWIEQRRKTDLKVLIQQYAEANFQQVLNALKGSNQELFMGMLSMVVLSHRHNKEDTIAKKDERLDLDFSLVRDTMYKYSKRVQERFFKVPCLSFLFLSFATSANGKGLTEWTLKCLSSAMKRFNS</sequence>
<accession>A0A8J8NV71</accession>
<evidence type="ECO:0000313" key="1">
    <source>
        <dbReference type="EMBL" id="TNV80726.1"/>
    </source>
</evidence>
<evidence type="ECO:0000313" key="2">
    <source>
        <dbReference type="Proteomes" id="UP000785679"/>
    </source>
</evidence>
<organism evidence="1 2">
    <name type="scientific">Halteria grandinella</name>
    <dbReference type="NCBI Taxonomy" id="5974"/>
    <lineage>
        <taxon>Eukaryota</taxon>
        <taxon>Sar</taxon>
        <taxon>Alveolata</taxon>
        <taxon>Ciliophora</taxon>
        <taxon>Intramacronucleata</taxon>
        <taxon>Spirotrichea</taxon>
        <taxon>Stichotrichia</taxon>
        <taxon>Sporadotrichida</taxon>
        <taxon>Halteriidae</taxon>
        <taxon>Halteria</taxon>
    </lineage>
</organism>